<dbReference type="PROSITE" id="PS50901">
    <property type="entry name" value="FTSK"/>
    <property type="match status" value="1"/>
</dbReference>
<sequence length="967" mass="107289">MSVSTKYRDQLSELKEHQKLTKQARDEHAKKAASAIKQLQRSAQQAAQDLPPAVAAVSQTLDELEQHFTEQAQAAEQALRQAPSAPDVFSVDLNRIDWQRHDFRQELLATAITSGREQLYQFNDGEQREVPRLSQLLSVNRSYVIGSHDDSQAQAAAALGAMHERVCRLTAMMPHSAKFTFIDKQGLGANFIYQSSLPRTRHVSADLQKTLEEIMADIERINRSFTMQVQSLLQFDESIRRDEGFEFIMVANFPEGLERRNIEALARIAENGPRCGKYVFLQLAPGASYPSGVSLKNFKNAVRIGSDVLDATAPGRGYVPVTPPVMQAIFDGAKAVEKQASDLSFDQGTQFSNDLSQWWQDDPTRKVSTPVGGSGAKKNDLQIWFGEGQDSVCAHGMLGATTGAGKSNLYHTFILGLACRYSPQDLQFYLVDGKQGVEFDAYRQLPHARVVSLYTSPQLARSVLQELVDTMERRNTLFTEHGVASFAEYRKAGEPGGKMARLIAVVDEYQTFFEDDRDGEGSELMLKLVSQSRSAGIHLFVGSQRFNVAGMQKQQAIFGNMHLRVGMKMTAADITALNEFQSGGKTLLRACKEVGQAVINDSLGDDSSNLSGRIFRMQDETRKTLLAQLQQKWQQTYPETTLEAPVILNGSEQPKLLENPQLLHALKSHNQRPDAAAWQAFAQLPEHLGGLGATEWYPVERPRAFWLGKKPTIYGQQALIMRCRTAENVLFIGDNAEARVGMLALMTAQLAVAHAAAQVQVFHFDGAIEGSPWHGVVHAAAQGVGLPLHELSDEQLASTLTELVTELERRRGLSAAERAEQPLIYVVLNDIQRCEALQMQEGRFGDQQPSAAGQQLQLLLQKGAELGLHLLVAADTLRGLLGVLEKSALNHFRHKVALQMTDDDSFKLLNGRQAAKLQAAGPKPIYALYVEEMQNRQEQFKPYAFHDLADLQATCASLRDALTRWER</sequence>
<dbReference type="SUPFAM" id="SSF52540">
    <property type="entry name" value="P-loop containing nucleoside triphosphate hydrolases"/>
    <property type="match status" value="1"/>
</dbReference>
<dbReference type="PANTHER" id="PTHR22683:SF41">
    <property type="entry name" value="DNA TRANSLOCASE FTSK"/>
    <property type="match status" value="1"/>
</dbReference>
<feature type="binding site" evidence="3">
    <location>
        <begin position="400"/>
        <end position="407"/>
    </location>
    <ligand>
        <name>ATP</name>
        <dbReference type="ChEBI" id="CHEBI:30616"/>
    </ligand>
</feature>
<feature type="compositionally biased region" description="Polar residues" evidence="4">
    <location>
        <begin position="37"/>
        <end position="47"/>
    </location>
</feature>
<evidence type="ECO:0000256" key="1">
    <source>
        <dbReference type="ARBA" id="ARBA00022741"/>
    </source>
</evidence>
<accession>A0A432Z996</accession>
<dbReference type="Proteomes" id="UP000287022">
    <property type="component" value="Unassembled WGS sequence"/>
</dbReference>
<evidence type="ECO:0000256" key="2">
    <source>
        <dbReference type="ARBA" id="ARBA00022840"/>
    </source>
</evidence>
<dbReference type="GO" id="GO:0005524">
    <property type="term" value="F:ATP binding"/>
    <property type="evidence" value="ECO:0007669"/>
    <property type="project" value="UniProtKB-UniRule"/>
</dbReference>
<protein>
    <recommendedName>
        <fullName evidence="5">FtsK domain-containing protein</fullName>
    </recommendedName>
</protein>
<organism evidence="6 7">
    <name type="scientific">Pseudidiomarina sediminum</name>
    <dbReference type="NCBI Taxonomy" id="431675"/>
    <lineage>
        <taxon>Bacteria</taxon>
        <taxon>Pseudomonadati</taxon>
        <taxon>Pseudomonadota</taxon>
        <taxon>Gammaproteobacteria</taxon>
        <taxon>Alteromonadales</taxon>
        <taxon>Idiomarinaceae</taxon>
        <taxon>Pseudidiomarina</taxon>
    </lineage>
</organism>
<dbReference type="STRING" id="1122124.GCA_000423165_00618"/>
<evidence type="ECO:0000313" key="6">
    <source>
        <dbReference type="EMBL" id="RUO74493.1"/>
    </source>
</evidence>
<dbReference type="InterPro" id="IPR027417">
    <property type="entry name" value="P-loop_NTPase"/>
</dbReference>
<keyword evidence="7" id="KW-1185">Reference proteome</keyword>
<proteinExistence type="predicted"/>
<keyword evidence="2 3" id="KW-0067">ATP-binding</keyword>
<dbReference type="EMBL" id="PIQE01000001">
    <property type="protein sequence ID" value="RUO74493.1"/>
    <property type="molecule type" value="Genomic_DNA"/>
</dbReference>
<evidence type="ECO:0000313" key="7">
    <source>
        <dbReference type="Proteomes" id="UP000287022"/>
    </source>
</evidence>
<dbReference type="Pfam" id="PF01580">
    <property type="entry name" value="FtsK_SpoIIIE"/>
    <property type="match status" value="1"/>
</dbReference>
<evidence type="ECO:0000256" key="4">
    <source>
        <dbReference type="SAM" id="MobiDB-lite"/>
    </source>
</evidence>
<comment type="caution">
    <text evidence="6">The sequence shown here is derived from an EMBL/GenBank/DDBJ whole genome shotgun (WGS) entry which is preliminary data.</text>
</comment>
<dbReference type="Gene3D" id="3.40.50.300">
    <property type="entry name" value="P-loop containing nucleotide triphosphate hydrolases"/>
    <property type="match status" value="2"/>
</dbReference>
<evidence type="ECO:0000256" key="3">
    <source>
        <dbReference type="PROSITE-ProRule" id="PRU00289"/>
    </source>
</evidence>
<name>A0A432Z996_9GAMM</name>
<dbReference type="PANTHER" id="PTHR22683">
    <property type="entry name" value="SPORULATION PROTEIN RELATED"/>
    <property type="match status" value="1"/>
</dbReference>
<feature type="domain" description="FtsK" evidence="5">
    <location>
        <begin position="378"/>
        <end position="576"/>
    </location>
</feature>
<gene>
    <name evidence="6" type="ORF">CWI80_03900</name>
</gene>
<evidence type="ECO:0000259" key="5">
    <source>
        <dbReference type="PROSITE" id="PS50901"/>
    </source>
</evidence>
<feature type="region of interest" description="Disordered" evidence="4">
    <location>
        <begin position="1"/>
        <end position="50"/>
    </location>
</feature>
<dbReference type="GO" id="GO:0003677">
    <property type="term" value="F:DNA binding"/>
    <property type="evidence" value="ECO:0007669"/>
    <property type="project" value="InterPro"/>
</dbReference>
<dbReference type="AlphaFoldDB" id="A0A432Z996"/>
<dbReference type="InterPro" id="IPR002543">
    <property type="entry name" value="FtsK_dom"/>
</dbReference>
<keyword evidence="1 3" id="KW-0547">Nucleotide-binding</keyword>
<reference evidence="7" key="1">
    <citation type="journal article" date="2018" name="Front. Microbiol.">
        <title>Genome-Based Analysis Reveals the Taxonomy and Diversity of the Family Idiomarinaceae.</title>
        <authorList>
            <person name="Liu Y."/>
            <person name="Lai Q."/>
            <person name="Shao Z."/>
        </authorList>
    </citation>
    <scope>NUCLEOTIDE SEQUENCE [LARGE SCALE GENOMIC DNA]</scope>
    <source>
        <strain evidence="7">c121</strain>
    </source>
</reference>
<feature type="compositionally biased region" description="Basic and acidic residues" evidence="4">
    <location>
        <begin position="1"/>
        <end position="30"/>
    </location>
</feature>
<dbReference type="InterPro" id="IPR050206">
    <property type="entry name" value="FtsK/SpoIIIE/SftA"/>
</dbReference>
<dbReference type="RefSeq" id="WP_026861658.1">
    <property type="nucleotide sequence ID" value="NZ_PIQE01000001.1"/>
</dbReference>